<evidence type="ECO:0000313" key="3">
    <source>
        <dbReference type="Proteomes" id="UP000006906"/>
    </source>
</evidence>
<evidence type="ECO:0000256" key="1">
    <source>
        <dbReference type="SAM" id="MobiDB-lite"/>
    </source>
</evidence>
<dbReference type="InterPro" id="IPR027417">
    <property type="entry name" value="P-loop_NTPase"/>
</dbReference>
<feature type="compositionally biased region" description="Gly residues" evidence="1">
    <location>
        <begin position="702"/>
        <end position="718"/>
    </location>
</feature>
<dbReference type="GeneID" id="5715683"/>
<dbReference type="InParanoid" id="A0A2K3E7T4"/>
<dbReference type="SUPFAM" id="SSF52540">
    <property type="entry name" value="P-loop containing nucleoside triphosphate hydrolases"/>
    <property type="match status" value="1"/>
</dbReference>
<dbReference type="Gramene" id="PNW88848">
    <property type="protein sequence ID" value="PNW88848"/>
    <property type="gene ID" value="CHLRE_01g047400v5"/>
</dbReference>
<feature type="compositionally biased region" description="Low complexity" evidence="1">
    <location>
        <begin position="738"/>
        <end position="758"/>
    </location>
</feature>
<dbReference type="GO" id="GO:0005634">
    <property type="term" value="C:nucleus"/>
    <property type="evidence" value="ECO:0000318"/>
    <property type="project" value="GO_Central"/>
</dbReference>
<reference evidence="2 3" key="1">
    <citation type="journal article" date="2007" name="Science">
        <title>The Chlamydomonas genome reveals the evolution of key animal and plant functions.</title>
        <authorList>
            <person name="Merchant S.S."/>
            <person name="Prochnik S.E."/>
            <person name="Vallon O."/>
            <person name="Harris E.H."/>
            <person name="Karpowicz S.J."/>
            <person name="Witman G.B."/>
            <person name="Terry A."/>
            <person name="Salamov A."/>
            <person name="Fritz-Laylin L.K."/>
            <person name="Marechal-Drouard L."/>
            <person name="Marshall W.F."/>
            <person name="Qu L.H."/>
            <person name="Nelson D.R."/>
            <person name="Sanderfoot A.A."/>
            <person name="Spalding M.H."/>
            <person name="Kapitonov V.V."/>
            <person name="Ren Q."/>
            <person name="Ferris P."/>
            <person name="Lindquist E."/>
            <person name="Shapiro H."/>
            <person name="Lucas S.M."/>
            <person name="Grimwood J."/>
            <person name="Schmutz J."/>
            <person name="Cardol P."/>
            <person name="Cerutti H."/>
            <person name="Chanfreau G."/>
            <person name="Chen C.L."/>
            <person name="Cognat V."/>
            <person name="Croft M.T."/>
            <person name="Dent R."/>
            <person name="Dutcher S."/>
            <person name="Fernandez E."/>
            <person name="Fukuzawa H."/>
            <person name="Gonzalez-Ballester D."/>
            <person name="Gonzalez-Halphen D."/>
            <person name="Hallmann A."/>
            <person name="Hanikenne M."/>
            <person name="Hippler M."/>
            <person name="Inwood W."/>
            <person name="Jabbari K."/>
            <person name="Kalanon M."/>
            <person name="Kuras R."/>
            <person name="Lefebvre P.A."/>
            <person name="Lemaire S.D."/>
            <person name="Lobanov A.V."/>
            <person name="Lohr M."/>
            <person name="Manuell A."/>
            <person name="Meier I."/>
            <person name="Mets L."/>
            <person name="Mittag M."/>
            <person name="Mittelmeier T."/>
            <person name="Moroney J.V."/>
            <person name="Moseley J."/>
            <person name="Napoli C."/>
            <person name="Nedelcu A.M."/>
            <person name="Niyogi K."/>
            <person name="Novoselov S.V."/>
            <person name="Paulsen I.T."/>
            <person name="Pazour G."/>
            <person name="Purton S."/>
            <person name="Ral J.P."/>
            <person name="Riano-Pachon D.M."/>
            <person name="Riekhof W."/>
            <person name="Rymarquis L."/>
            <person name="Schroda M."/>
            <person name="Stern D."/>
            <person name="Umen J."/>
            <person name="Willows R."/>
            <person name="Wilson N."/>
            <person name="Zimmer S.L."/>
            <person name="Allmer J."/>
            <person name="Balk J."/>
            <person name="Bisova K."/>
            <person name="Chen C.J."/>
            <person name="Elias M."/>
            <person name="Gendler K."/>
            <person name="Hauser C."/>
            <person name="Lamb M.R."/>
            <person name="Ledford H."/>
            <person name="Long J.C."/>
            <person name="Minagawa J."/>
            <person name="Page M.D."/>
            <person name="Pan J."/>
            <person name="Pootakham W."/>
            <person name="Roje S."/>
            <person name="Rose A."/>
            <person name="Stahlberg E."/>
            <person name="Terauchi A.M."/>
            <person name="Yang P."/>
            <person name="Ball S."/>
            <person name="Bowler C."/>
            <person name="Dieckmann C.L."/>
            <person name="Gladyshev V.N."/>
            <person name="Green P."/>
            <person name="Jorgensen R."/>
            <person name="Mayfield S."/>
            <person name="Mueller-Roeber B."/>
            <person name="Rajamani S."/>
            <person name="Sayre R.T."/>
            <person name="Brokstein P."/>
            <person name="Dubchak I."/>
            <person name="Goodstein D."/>
            <person name="Hornick L."/>
            <person name="Huang Y.W."/>
            <person name="Jhaveri J."/>
            <person name="Luo Y."/>
            <person name="Martinez D."/>
            <person name="Ngau W.C."/>
            <person name="Otillar B."/>
            <person name="Poliakov A."/>
            <person name="Porter A."/>
            <person name="Szajkowski L."/>
            <person name="Werner G."/>
            <person name="Zhou K."/>
            <person name="Grigoriev I.V."/>
            <person name="Rokhsar D.S."/>
            <person name="Grossman A.R."/>
        </authorList>
    </citation>
    <scope>NUCLEOTIDE SEQUENCE [LARGE SCALE GENOMIC DNA]</scope>
    <source>
        <strain evidence="3">CC-503</strain>
    </source>
</reference>
<feature type="compositionally biased region" description="Low complexity" evidence="1">
    <location>
        <begin position="1145"/>
        <end position="1158"/>
    </location>
</feature>
<dbReference type="PANTHER" id="PTHR11070">
    <property type="entry name" value="UVRD / RECB / PCRA DNA HELICASE FAMILY MEMBER"/>
    <property type="match status" value="1"/>
</dbReference>
<feature type="region of interest" description="Disordered" evidence="1">
    <location>
        <begin position="686"/>
        <end position="758"/>
    </location>
</feature>
<dbReference type="EMBL" id="CM008962">
    <property type="protein sequence ID" value="PNW88848.1"/>
    <property type="molecule type" value="Genomic_DNA"/>
</dbReference>
<dbReference type="ExpressionAtlas" id="A0A2K3E7T4">
    <property type="expression patterns" value="baseline and differential"/>
</dbReference>
<feature type="region of interest" description="Disordered" evidence="1">
    <location>
        <begin position="1019"/>
        <end position="1086"/>
    </location>
</feature>
<feature type="compositionally biased region" description="Polar residues" evidence="1">
    <location>
        <begin position="1176"/>
        <end position="1186"/>
    </location>
</feature>
<evidence type="ECO:0000313" key="2">
    <source>
        <dbReference type="EMBL" id="PNW88848.1"/>
    </source>
</evidence>
<dbReference type="PANTHER" id="PTHR11070:SF2">
    <property type="entry name" value="ATP-DEPENDENT DNA HELICASE SRS2"/>
    <property type="match status" value="1"/>
</dbReference>
<feature type="compositionally biased region" description="Polar residues" evidence="1">
    <location>
        <begin position="1065"/>
        <end position="1086"/>
    </location>
</feature>
<dbReference type="RefSeq" id="XP_042928822.1">
    <property type="nucleotide sequence ID" value="XM_043058908.1"/>
</dbReference>
<feature type="compositionally biased region" description="Low complexity" evidence="1">
    <location>
        <begin position="1192"/>
        <end position="1216"/>
    </location>
</feature>
<dbReference type="InterPro" id="IPR000212">
    <property type="entry name" value="DNA_helicase_UvrD/REP"/>
</dbReference>
<feature type="compositionally biased region" description="Low complexity" evidence="1">
    <location>
        <begin position="1028"/>
        <end position="1048"/>
    </location>
</feature>
<keyword evidence="3" id="KW-1185">Reference proteome</keyword>
<dbReference type="GO" id="GO:0043138">
    <property type="term" value="F:3'-5' DNA helicase activity"/>
    <property type="evidence" value="ECO:0000318"/>
    <property type="project" value="GO_Central"/>
</dbReference>
<feature type="region of interest" description="Disordered" evidence="1">
    <location>
        <begin position="1099"/>
        <end position="1216"/>
    </location>
</feature>
<proteinExistence type="predicted"/>
<protein>
    <submittedName>
        <fullName evidence="2">Uncharacterized protein</fullName>
    </submittedName>
</protein>
<dbReference type="GO" id="GO:0003677">
    <property type="term" value="F:DNA binding"/>
    <property type="evidence" value="ECO:0007669"/>
    <property type="project" value="InterPro"/>
</dbReference>
<organism evidence="2 3">
    <name type="scientific">Chlamydomonas reinhardtii</name>
    <name type="common">Chlamydomonas smithii</name>
    <dbReference type="NCBI Taxonomy" id="3055"/>
    <lineage>
        <taxon>Eukaryota</taxon>
        <taxon>Viridiplantae</taxon>
        <taxon>Chlorophyta</taxon>
        <taxon>core chlorophytes</taxon>
        <taxon>Chlorophyceae</taxon>
        <taxon>CS clade</taxon>
        <taxon>Chlamydomonadales</taxon>
        <taxon>Chlamydomonadaceae</taxon>
        <taxon>Chlamydomonas</taxon>
    </lineage>
</organism>
<feature type="compositionally biased region" description="Basic and acidic residues" evidence="1">
    <location>
        <begin position="686"/>
        <end position="697"/>
    </location>
</feature>
<dbReference type="GO" id="GO:0005524">
    <property type="term" value="F:ATP binding"/>
    <property type="evidence" value="ECO:0007669"/>
    <property type="project" value="InterPro"/>
</dbReference>
<dbReference type="STRING" id="3055.A0A2K3E7T4"/>
<dbReference type="OrthoDB" id="550469at2759"/>
<dbReference type="KEGG" id="cre:CHLRE_01g047400v5"/>
<dbReference type="Gene3D" id="3.40.50.300">
    <property type="entry name" value="P-loop containing nucleotide triphosphate hydrolases"/>
    <property type="match status" value="2"/>
</dbReference>
<dbReference type="Proteomes" id="UP000006906">
    <property type="component" value="Chromosome 1"/>
</dbReference>
<gene>
    <name evidence="2" type="ORF">CHLRE_01g047400v5</name>
</gene>
<accession>A0A2K3E7T4</accession>
<dbReference type="GO" id="GO:0000725">
    <property type="term" value="P:recombinational repair"/>
    <property type="evidence" value="ECO:0000318"/>
    <property type="project" value="GO_Central"/>
</dbReference>
<feature type="region of interest" description="Disordered" evidence="1">
    <location>
        <begin position="209"/>
        <end position="250"/>
    </location>
</feature>
<name>A0A2K3E7T4_CHLRE</name>
<sequence>MQSDDFEDGWFDALTVYTPSAREQLSRHGLVQGGPRQPCCASNSDLGFADCFKLVAVAGENSASQTCRSPATPAAAATQKALPKAKHRLNLVSAAARVNERQGNTWAFLLEEKARDIVCRALGEADAALATCLMDAMRLLPTPPPADQPRTAALIFTALLLTASTAGRGAAGFLMELLVHAKKSARLLGAAGPPSHAAAAAAAAAGGGGGGGGQAAAGGGAGGGGDPEGGGGGAAAAAGGGGSPPAGGTAGCPGGPLASWRDVLKEAAVLLRHAECGEEVQPVLEAVEQALMLEERDRLRQQQEAVWGPGGLLLTQEQIDAARLSFRDLVTGEPITNMLQAWAGSAKTTQLRILVQMHRRTYFYVLSFNKDIRDSNAVSMDADLLADYNAGKCPRVKNYKVSTTHGFAREIQALEDKPRALTTAHMRGFLAARWGAERDKVISAGAARAVRDTLDCFMASADPQLDARHLPQDPRRLQQMDEQVSVVMWRLDRVPERQIAHLARIGPHPDYSRRKVVEAAQALWQEVASRRTASGAATRLPLPFNCYIKRCALQGLRLKLPPPPPWGIWTDVVLLVDEAQDLNAATMQMVYNQGTPVVLAGDRFQQLYAFNHACGAMTERVSIPQRVVQWSLSQTFRFGPEIAFLVNSLVKTAFGALDYLIGRPAGPTGFHPGVVYVTVPDGRDLDSVLPGELERPSRPRQTGGGRGGDGGAAGGTQGGTQQLQAPWQRGTQHGSTPQLGSTQAGGTQQLQAQLQHALQQQRPYSGMRLLQCPLRGRQPDAAFPAEWRVTPICGVAVLPPPTAAASLPAVLTAGGAKRLQLCYIARYNHTLVRAALELVAAGRTVHGSFKSKLEALVGRVQDVAAFLSGRRDFGTEHELHGLADEAQLQQLLEVPGAEVELITAYELARTNRVEEIRNLESKLVDEEAAEYVLTTVHKMKGREAQVVQLADDYSAQLATGTEDGRRRLLWQRSSGSQSDELNAVYVAATRPHTVLLLSRDLSRLALGLHRRHVQLVLPAAPPQPPAAGPASAAATATAASPQLAAAGASHMQQPPNSPQGLPLLRTQQQPDPSSNSVVTPRASTGPSSFARMIAAAGQGAGGTTLMPTARIDAGSTSGAMGPPGRPGGNGMCDAAMGKRGGGPSQQGDSHQQQDQQPAHGKRPRHGGMEVGMDVGTPSSQQPTATPRQPMCAAGASPGPSQSQPQPQSQSQATPSSGAALQSQCLGSRAEQQGSCALCACTLLSRDLASHLPRVTWRGRPVCRTCGRERTLFGQLLELAEEAEDAQKAAARRR</sequence>